<evidence type="ECO:0000256" key="4">
    <source>
        <dbReference type="SAM" id="Phobius"/>
    </source>
</evidence>
<keyword evidence="4" id="KW-1133">Transmembrane helix</keyword>
<gene>
    <name evidence="6" type="ordered locus">Arnit_1210</name>
</gene>
<feature type="domain" description="Methyl-accepting transducer" evidence="5">
    <location>
        <begin position="388"/>
        <end position="617"/>
    </location>
</feature>
<accession>D5V441</accession>
<dbReference type="SMART" id="SM00283">
    <property type="entry name" value="MA"/>
    <property type="match status" value="1"/>
</dbReference>
<dbReference type="SUPFAM" id="SSF58104">
    <property type="entry name" value="Methyl-accepting chemotaxis protein (MCP) signaling domain"/>
    <property type="match status" value="1"/>
</dbReference>
<evidence type="ECO:0000256" key="3">
    <source>
        <dbReference type="PROSITE-ProRule" id="PRU00284"/>
    </source>
</evidence>
<keyword evidence="4" id="KW-0812">Transmembrane</keyword>
<dbReference type="eggNOG" id="COG0840">
    <property type="taxonomic scope" value="Bacteria"/>
</dbReference>
<dbReference type="InterPro" id="IPR004089">
    <property type="entry name" value="MCPsignal_dom"/>
</dbReference>
<evidence type="ECO:0000313" key="7">
    <source>
        <dbReference type="Proteomes" id="UP000000939"/>
    </source>
</evidence>
<organism evidence="6 7">
    <name type="scientific">Arcobacter nitrofigilis (strain ATCC 33309 / DSM 7299 / CCUG 15893 / LMG 7604 / NCTC 12251 / CI)</name>
    <name type="common">Campylobacter nitrofigilis</name>
    <dbReference type="NCBI Taxonomy" id="572480"/>
    <lineage>
        <taxon>Bacteria</taxon>
        <taxon>Pseudomonadati</taxon>
        <taxon>Campylobacterota</taxon>
        <taxon>Epsilonproteobacteria</taxon>
        <taxon>Campylobacterales</taxon>
        <taxon>Arcobacteraceae</taxon>
        <taxon>Arcobacter</taxon>
    </lineage>
</organism>
<dbReference type="PROSITE" id="PS50111">
    <property type="entry name" value="CHEMOTAXIS_TRANSDUC_2"/>
    <property type="match status" value="1"/>
</dbReference>
<name>D5V441_ARCNC</name>
<feature type="transmembrane region" description="Helical" evidence="4">
    <location>
        <begin position="13"/>
        <end position="35"/>
    </location>
</feature>
<keyword evidence="1" id="KW-0145">Chemotaxis</keyword>
<keyword evidence="4" id="KW-0472">Membrane</keyword>
<keyword evidence="3" id="KW-0807">Transducer</keyword>
<dbReference type="PANTHER" id="PTHR43531:SF11">
    <property type="entry name" value="METHYL-ACCEPTING CHEMOTAXIS PROTEIN 3"/>
    <property type="match status" value="1"/>
</dbReference>
<feature type="transmembrane region" description="Helical" evidence="4">
    <location>
        <begin position="204"/>
        <end position="225"/>
    </location>
</feature>
<dbReference type="Pfam" id="PF00015">
    <property type="entry name" value="MCPsignal"/>
    <property type="match status" value="1"/>
</dbReference>
<dbReference type="InterPro" id="IPR051310">
    <property type="entry name" value="MCP_chemotaxis"/>
</dbReference>
<dbReference type="AlphaFoldDB" id="D5V441"/>
<dbReference type="Gene3D" id="1.10.287.950">
    <property type="entry name" value="Methyl-accepting chemotaxis protein"/>
    <property type="match status" value="1"/>
</dbReference>
<protein>
    <submittedName>
        <fullName evidence="6">Methyl-accepting chemotaxis sensory transducer</fullName>
    </submittedName>
</protein>
<comment type="similarity">
    <text evidence="2">Belongs to the methyl-accepting chemotaxis (MCP) protein family.</text>
</comment>
<evidence type="ECO:0000256" key="2">
    <source>
        <dbReference type="ARBA" id="ARBA00029447"/>
    </source>
</evidence>
<dbReference type="EMBL" id="CP001999">
    <property type="protein sequence ID" value="ADG92869.1"/>
    <property type="molecule type" value="Genomic_DNA"/>
</dbReference>
<dbReference type="GO" id="GO:0006935">
    <property type="term" value="P:chemotaxis"/>
    <property type="evidence" value="ECO:0007669"/>
    <property type="project" value="UniProtKB-KW"/>
</dbReference>
<dbReference type="Gene3D" id="6.10.340.10">
    <property type="match status" value="1"/>
</dbReference>
<sequence length="635" mass="70363" precursor="true">MYSINDLKMDKKIILAPFFVTLMLSVIALFSISALKSDKNILTEIVEVKFQTYMDSNNFLKDINILNSVLYKVFSYVSSGIEKSKVDKEIVVLKSLQEKINKEIKDINKSTFLDEKNKKIFKSIQQDLEEYNRALDGALTMLKISSSQTVPGQPVNMSMSMPMLFVTDNLFIKINDTIKNVSNEAGNQNKITYKESLNKIDKTLYVLYVIIFISLISSILISTFVTNSIKKPLQKFQEGLLGFFRYINGETTDVTLIKLKGSDELCEMATSINNNIEKTKIAMEEDKKLVNNAIDSVNRAKLGFFDTRIMGDSSNTVLNELKNLINELLNEIDLNIKHASEVLSKYSKYDYTSRIDISKIDGDLKSLCDDINILGDAVTTMLVDNKNVGTVLSTNANTLSSNVSDLTNSTNYQADGLKSIATSIEEITANMRKSSSSVTEMASYTDFVASSVFEGQELANKTSLSMNEINTQTNSIASAIDIIEEIAFQTNILSLNAAVEAATAGEAGKGFAVVAAEVRNLATRSADAAKEIKSLVENATNKADEGKVISDEMINGYEKLNLNISKTLELIENVSSSFQLQFDEMVQINDSITNLEKITKQNVIVSNNTNEVALVVNKIADEVVSKIEDKNFNGK</sequence>
<dbReference type="Proteomes" id="UP000000939">
    <property type="component" value="Chromosome"/>
</dbReference>
<keyword evidence="7" id="KW-1185">Reference proteome</keyword>
<dbReference type="HOGENOM" id="CLU_000445_107_21_7"/>
<dbReference type="KEGG" id="ant:Arnit_1210"/>
<dbReference type="PANTHER" id="PTHR43531">
    <property type="entry name" value="PROTEIN ICFG"/>
    <property type="match status" value="1"/>
</dbReference>
<evidence type="ECO:0000256" key="1">
    <source>
        <dbReference type="ARBA" id="ARBA00022500"/>
    </source>
</evidence>
<reference evidence="6 7" key="1">
    <citation type="journal article" date="2010" name="Stand. Genomic Sci.">
        <title>Complete genome sequence of Arcobacter nitrofigilis type strain (CI).</title>
        <authorList>
            <person name="Pati A."/>
            <person name="Gronow S."/>
            <person name="Lapidus A."/>
            <person name="Copeland A."/>
            <person name="Glavina Del Rio T."/>
            <person name="Nolan M."/>
            <person name="Lucas S."/>
            <person name="Tice H."/>
            <person name="Cheng J.F."/>
            <person name="Han C."/>
            <person name="Chertkov O."/>
            <person name="Bruce D."/>
            <person name="Tapia R."/>
            <person name="Goodwin L."/>
            <person name="Pitluck S."/>
            <person name="Liolios K."/>
            <person name="Ivanova N."/>
            <person name="Mavromatis K."/>
            <person name="Chen A."/>
            <person name="Palaniappan K."/>
            <person name="Land M."/>
            <person name="Hauser L."/>
            <person name="Chang Y.J."/>
            <person name="Jeffries C.D."/>
            <person name="Detter J.C."/>
            <person name="Rohde M."/>
            <person name="Goker M."/>
            <person name="Bristow J."/>
            <person name="Eisen J.A."/>
            <person name="Markowitz V."/>
            <person name="Hugenholtz P."/>
            <person name="Klenk H.P."/>
            <person name="Kyrpides N.C."/>
        </authorList>
    </citation>
    <scope>NUCLEOTIDE SEQUENCE [LARGE SCALE GENOMIC DNA]</scope>
    <source>
        <strain evidence="7">ATCC 33309 / DSM 7299 / CCUG 15893 / LMG 7604 / NCTC 12251 / CI</strain>
    </source>
</reference>
<proteinExistence type="inferred from homology"/>
<dbReference type="GO" id="GO:0007165">
    <property type="term" value="P:signal transduction"/>
    <property type="evidence" value="ECO:0007669"/>
    <property type="project" value="UniProtKB-KW"/>
</dbReference>
<dbReference type="STRING" id="572480.Arnit_1210"/>
<dbReference type="OrthoDB" id="5342402at2"/>
<evidence type="ECO:0000259" key="5">
    <source>
        <dbReference type="PROSITE" id="PS50111"/>
    </source>
</evidence>
<evidence type="ECO:0000313" key="6">
    <source>
        <dbReference type="EMBL" id="ADG92869.1"/>
    </source>
</evidence>
<dbReference type="GO" id="GO:0016020">
    <property type="term" value="C:membrane"/>
    <property type="evidence" value="ECO:0007669"/>
    <property type="project" value="InterPro"/>
</dbReference>